<dbReference type="Gene3D" id="1.20.1420.30">
    <property type="entry name" value="NCX, central ion-binding region"/>
    <property type="match status" value="1"/>
</dbReference>
<dbReference type="GO" id="GO:0016020">
    <property type="term" value="C:membrane"/>
    <property type="evidence" value="ECO:0007669"/>
    <property type="project" value="UniProtKB-SubCell"/>
</dbReference>
<reference evidence="7 8" key="1">
    <citation type="submission" date="2019-02" db="EMBL/GenBank/DDBJ databases">
        <title>Kribbella capetownensis sp. nov. and Kribbella speibonae sp. nov., isolated from soil.</title>
        <authorList>
            <person name="Curtis S.M."/>
            <person name="Norton I."/>
            <person name="Everest G.J."/>
            <person name="Meyers P.R."/>
        </authorList>
    </citation>
    <scope>NUCLEOTIDE SEQUENCE [LARGE SCALE GENOMIC DNA]</scope>
    <source>
        <strain evidence="7 8">YM53</strain>
    </source>
</reference>
<evidence type="ECO:0000256" key="1">
    <source>
        <dbReference type="ARBA" id="ARBA00004141"/>
    </source>
</evidence>
<feature type="transmembrane region" description="Helical" evidence="5">
    <location>
        <begin position="363"/>
        <end position="379"/>
    </location>
</feature>
<dbReference type="InterPro" id="IPR044880">
    <property type="entry name" value="NCX_ion-bd_dom_sf"/>
</dbReference>
<keyword evidence="3 5" id="KW-1133">Transmembrane helix</keyword>
<dbReference type="RefSeq" id="WP_131516181.1">
    <property type="nucleotide sequence ID" value="NZ_SJKD01000006.1"/>
</dbReference>
<feature type="domain" description="Sodium/calcium exchanger membrane region" evidence="6">
    <location>
        <begin position="35"/>
        <end position="181"/>
    </location>
</feature>
<dbReference type="EMBL" id="SJKD01000006">
    <property type="protein sequence ID" value="TCC46429.1"/>
    <property type="molecule type" value="Genomic_DNA"/>
</dbReference>
<evidence type="ECO:0000256" key="3">
    <source>
        <dbReference type="ARBA" id="ARBA00022989"/>
    </source>
</evidence>
<evidence type="ECO:0000256" key="5">
    <source>
        <dbReference type="SAM" id="Phobius"/>
    </source>
</evidence>
<feature type="domain" description="Sodium/calcium exchanger membrane region" evidence="6">
    <location>
        <begin position="214"/>
        <end position="354"/>
    </location>
</feature>
<dbReference type="AlphaFoldDB" id="A0A4R0JIQ3"/>
<feature type="transmembrane region" description="Helical" evidence="5">
    <location>
        <begin position="145"/>
        <end position="160"/>
    </location>
</feature>
<feature type="transmembrane region" description="Helical" evidence="5">
    <location>
        <begin position="166"/>
        <end position="181"/>
    </location>
</feature>
<feature type="transmembrane region" description="Helical" evidence="5">
    <location>
        <begin position="290"/>
        <end position="308"/>
    </location>
</feature>
<feature type="transmembrane region" description="Helical" evidence="5">
    <location>
        <begin position="63"/>
        <end position="84"/>
    </location>
</feature>
<comment type="caution">
    <text evidence="7">The sequence shown here is derived from an EMBL/GenBank/DDBJ whole genome shotgun (WGS) entry which is preliminary data.</text>
</comment>
<dbReference type="Proteomes" id="UP000293342">
    <property type="component" value="Unassembled WGS sequence"/>
</dbReference>
<keyword evidence="8" id="KW-1185">Reference proteome</keyword>
<protein>
    <submittedName>
        <fullName evidence="7">Sodium:proton exchanger</fullName>
    </submittedName>
</protein>
<evidence type="ECO:0000256" key="2">
    <source>
        <dbReference type="ARBA" id="ARBA00022692"/>
    </source>
</evidence>
<evidence type="ECO:0000256" key="4">
    <source>
        <dbReference type="ARBA" id="ARBA00023136"/>
    </source>
</evidence>
<dbReference type="Pfam" id="PF01699">
    <property type="entry name" value="Na_Ca_ex"/>
    <property type="match status" value="2"/>
</dbReference>
<organism evidence="7 8">
    <name type="scientific">Kribbella capetownensis</name>
    <dbReference type="NCBI Taxonomy" id="1572659"/>
    <lineage>
        <taxon>Bacteria</taxon>
        <taxon>Bacillati</taxon>
        <taxon>Actinomycetota</taxon>
        <taxon>Actinomycetes</taxon>
        <taxon>Propionibacteriales</taxon>
        <taxon>Kribbellaceae</taxon>
        <taxon>Kribbella</taxon>
    </lineage>
</organism>
<keyword evidence="2 5" id="KW-0812">Transmembrane</keyword>
<evidence type="ECO:0000259" key="6">
    <source>
        <dbReference type="Pfam" id="PF01699"/>
    </source>
</evidence>
<feature type="transmembrane region" description="Helical" evidence="5">
    <location>
        <begin position="211"/>
        <end position="228"/>
    </location>
</feature>
<keyword evidence="4 5" id="KW-0472">Membrane</keyword>
<feature type="transmembrane region" description="Helical" evidence="5">
    <location>
        <begin position="30"/>
        <end position="51"/>
    </location>
</feature>
<sequence length="411" mass="43553">MFRAVRPVVMLLVVAIPAVALRLTGTHPSALPSIFIFGLAVVAASFVLAWAAEAAEVDISGGLAIALLAVIAVLPEYAVDLYFAHTAGSNPDYVQFAAANMTGSNRLLLGLGWSSVVLLSLYVASRRSGQSIKALVLESGYRRELGFLAIAGVVAFVIPVTGEIHLVLGILLLAFFAYYLYRAATSEHDDDPDLIGPAATIGGLPTVQRRIAVIGMFLVSAGVILASAEPFADSLVEGGHALGIDQFLLVQWLAPLASEAPEFIVALLFAWRGKGAAALGLLISAKVNQWTLLIGSLPIAYGIGGGPVALHLDGRQIEEFLLTATQTLLGIAVLLSLRFPRWAAWTLLGLFAIQFAVPGQTGRYVISGIYLALAIVAAARNRRYLMATLTSPFRKTDKPVDAERADELVQV</sequence>
<proteinExistence type="predicted"/>
<feature type="transmembrane region" description="Helical" evidence="5">
    <location>
        <begin position="104"/>
        <end position="124"/>
    </location>
</feature>
<gene>
    <name evidence="7" type="ORF">E0H75_25445</name>
</gene>
<comment type="subcellular location">
    <subcellularLocation>
        <location evidence="1">Membrane</location>
        <topology evidence="1">Multi-pass membrane protein</topology>
    </subcellularLocation>
</comment>
<dbReference type="OrthoDB" id="57558at2"/>
<evidence type="ECO:0000313" key="7">
    <source>
        <dbReference type="EMBL" id="TCC46429.1"/>
    </source>
</evidence>
<evidence type="ECO:0000313" key="8">
    <source>
        <dbReference type="Proteomes" id="UP000293342"/>
    </source>
</evidence>
<dbReference type="GO" id="GO:0055085">
    <property type="term" value="P:transmembrane transport"/>
    <property type="evidence" value="ECO:0007669"/>
    <property type="project" value="InterPro"/>
</dbReference>
<dbReference type="InterPro" id="IPR004837">
    <property type="entry name" value="NaCa_Exmemb"/>
</dbReference>
<name>A0A4R0JIQ3_9ACTN</name>
<accession>A0A4R0JIQ3</accession>